<dbReference type="Proteomes" id="UP000204364">
    <property type="component" value="Segment"/>
</dbReference>
<accession>A0A1D8KS86</accession>
<dbReference type="RefSeq" id="YP_009325064.1">
    <property type="nucleotide sequence ID" value="NC_031944.1"/>
</dbReference>
<reference evidence="1 2" key="1">
    <citation type="journal article" date="2016" name="Virology">
        <title>The genomic content and context of auxiliary metabolic genes in marine cyanomyoviruses.</title>
        <authorList>
            <person name="Crummett L.T."/>
            <person name="Puxty R.J."/>
            <person name="Weihe C."/>
            <person name="Marston M.F."/>
            <person name="Martiny J.B."/>
        </authorList>
    </citation>
    <scope>NUCLEOTIDE SEQUENCE [LARGE SCALE GENOMIC DNA]</scope>
    <source>
        <strain evidence="1">0810PA09</strain>
    </source>
</reference>
<dbReference type="GeneID" id="30310028"/>
<sequence length="55" mass="6674">MSKTIKLDTHPPVNVKIWEDRRKHFWRYDYDGCPKYGPFPNYQQALTDSLHYSTQ</sequence>
<keyword evidence="2" id="KW-1185">Reference proteome</keyword>
<proteinExistence type="predicted"/>
<name>A0A1D8KS86_9CAUD</name>
<gene>
    <name evidence="1" type="ORF">P090810_075</name>
</gene>
<evidence type="ECO:0000313" key="2">
    <source>
        <dbReference type="Proteomes" id="UP000204364"/>
    </source>
</evidence>
<organism evidence="1 2">
    <name type="scientific">Synechococcus phage S-WAM1</name>
    <dbReference type="NCBI Taxonomy" id="1815521"/>
    <lineage>
        <taxon>Viruses</taxon>
        <taxon>Duplodnaviria</taxon>
        <taxon>Heunggongvirae</taxon>
        <taxon>Uroviricota</taxon>
        <taxon>Caudoviricetes</taxon>
        <taxon>Pantevenvirales</taxon>
        <taxon>Kyanoviridae</taxon>
        <taxon>Sokavirus</taxon>
        <taxon>Sokavirus swam1</taxon>
    </lineage>
</organism>
<dbReference type="KEGG" id="vg:30310028"/>
<dbReference type="EMBL" id="KU686210">
    <property type="protein sequence ID" value="AOV61548.1"/>
    <property type="molecule type" value="Genomic_DNA"/>
</dbReference>
<evidence type="ECO:0000313" key="1">
    <source>
        <dbReference type="EMBL" id="AOV61548.1"/>
    </source>
</evidence>
<protein>
    <submittedName>
        <fullName evidence="1">Uncharacterized protein</fullName>
    </submittedName>
</protein>
<dbReference type="OrthoDB" id="28511at10239"/>